<proteinExistence type="predicted"/>
<feature type="region of interest" description="Disordered" evidence="1">
    <location>
        <begin position="1"/>
        <end position="22"/>
    </location>
</feature>
<sequence>MTHSNAREEKAENQETNRPATGHFRRTIRMCRCHGCQILVFAHRKLKTLNRQSTNLSLQLTGLFSDLLKSGQPGTFPIIESGLIQEKGEIRRHKSSSHQMILRTTQPMKPVILNFMEI</sequence>
<organism evidence="3">
    <name type="scientific">Edaphobacter paludis</name>
    <dbReference type="NCBI Taxonomy" id="3035702"/>
    <lineage>
        <taxon>Bacteria</taxon>
        <taxon>Pseudomonadati</taxon>
        <taxon>Acidobacteriota</taxon>
        <taxon>Terriglobia</taxon>
        <taxon>Terriglobales</taxon>
        <taxon>Acidobacteriaceae</taxon>
        <taxon>Edaphobacter</taxon>
    </lineage>
</organism>
<evidence type="ECO:0000256" key="1">
    <source>
        <dbReference type="SAM" id="MobiDB-lite"/>
    </source>
</evidence>
<evidence type="ECO:0000313" key="3">
    <source>
        <dbReference type="EMBL" id="XBH13124.1"/>
    </source>
</evidence>
<evidence type="ECO:0000313" key="2">
    <source>
        <dbReference type="EMBL" id="XBH09738.1"/>
    </source>
</evidence>
<feature type="compositionally biased region" description="Basic and acidic residues" evidence="1">
    <location>
        <begin position="1"/>
        <end position="15"/>
    </location>
</feature>
<accession>A0AAU7D612</accession>
<dbReference type="RefSeq" id="WP_348267246.1">
    <property type="nucleotide sequence ID" value="NZ_CP121194.1"/>
</dbReference>
<accession>A0AAU7CXK0</accession>
<name>A0AAU7D612_9BACT</name>
<dbReference type="EMBL" id="CP121195">
    <property type="protein sequence ID" value="XBH13124.1"/>
    <property type="molecule type" value="Genomic_DNA"/>
</dbReference>
<dbReference type="KEGG" id="epl:P4G45_14780"/>
<dbReference type="AlphaFoldDB" id="A0AAU7D612"/>
<protein>
    <submittedName>
        <fullName evidence="3">Uncharacterized protein</fullName>
    </submittedName>
</protein>
<dbReference type="EMBL" id="CP121194">
    <property type="protein sequence ID" value="XBH09738.1"/>
    <property type="molecule type" value="Genomic_DNA"/>
</dbReference>
<gene>
    <name evidence="2" type="ORF">P4G45_14780</name>
    <name evidence="3" type="ORF">P8936_15735</name>
</gene>
<reference evidence="3" key="1">
    <citation type="submission" date="2023-03" db="EMBL/GenBank/DDBJ databases">
        <title>Edaphobacter sp.</title>
        <authorList>
            <person name="Huber K.J."/>
            <person name="Papendorf J."/>
            <person name="Pilke C."/>
            <person name="Bunk B."/>
            <person name="Sproeer C."/>
            <person name="Pester M."/>
        </authorList>
    </citation>
    <scope>NUCLEOTIDE SEQUENCE</scope>
    <source>
        <strain evidence="2">DSM 109919</strain>
        <strain evidence="3">DSM 109920</strain>
    </source>
</reference>